<dbReference type="Proteomes" id="UP000232631">
    <property type="component" value="Chromosome"/>
</dbReference>
<dbReference type="KEGG" id="msub:BK009_03250"/>
<proteinExistence type="predicted"/>
<gene>
    <name evidence="1" type="ORF">BK009_03250</name>
</gene>
<organism evidence="1 2">
    <name type="scientific">Methanobacterium subterraneum</name>
    <dbReference type="NCBI Taxonomy" id="59277"/>
    <lineage>
        <taxon>Archaea</taxon>
        <taxon>Methanobacteriati</taxon>
        <taxon>Methanobacteriota</taxon>
        <taxon>Methanomada group</taxon>
        <taxon>Methanobacteria</taxon>
        <taxon>Methanobacteriales</taxon>
        <taxon>Methanobacteriaceae</taxon>
        <taxon>Methanobacterium</taxon>
    </lineage>
</organism>
<keyword evidence="2" id="KW-1185">Reference proteome</keyword>
<evidence type="ECO:0000313" key="1">
    <source>
        <dbReference type="EMBL" id="AUB59776.1"/>
    </source>
</evidence>
<dbReference type="EMBL" id="CP017768">
    <property type="protein sequence ID" value="AUB59776.1"/>
    <property type="molecule type" value="Genomic_DNA"/>
</dbReference>
<sequence length="61" mass="6919">MKALLVIGYLMTEHIKLGKILHLPAEIILNLMVQIYWFSVSTNLTWIVVITRFTENTGSSG</sequence>
<name>A0A2H4VNY3_9EURY</name>
<protein>
    <submittedName>
        <fullName evidence="1">Uncharacterized protein</fullName>
    </submittedName>
</protein>
<dbReference type="AlphaFoldDB" id="A0A2H4VNY3"/>
<accession>A0A2H4VNY3</accession>
<reference evidence="1 2" key="1">
    <citation type="submission" date="2016-10" db="EMBL/GenBank/DDBJ databases">
        <title>Comparative genomics between deep and shallow subseafloor isolates.</title>
        <authorList>
            <person name="Ishii S."/>
            <person name="Miller J.R."/>
            <person name="Sutton G."/>
            <person name="Suzuki S."/>
            <person name="Methe B."/>
            <person name="Inagaki F."/>
            <person name="Imachi H."/>
        </authorList>
    </citation>
    <scope>NUCLEOTIDE SEQUENCE [LARGE SCALE GENOMIC DNA]</scope>
    <source>
        <strain evidence="1 2">A8p</strain>
    </source>
</reference>
<evidence type="ECO:0000313" key="2">
    <source>
        <dbReference type="Proteomes" id="UP000232631"/>
    </source>
</evidence>